<organism evidence="1 2">
    <name type="scientific">Metabacillus litoralis</name>
    <dbReference type="NCBI Taxonomy" id="152268"/>
    <lineage>
        <taxon>Bacteria</taxon>
        <taxon>Bacillati</taxon>
        <taxon>Bacillota</taxon>
        <taxon>Bacilli</taxon>
        <taxon>Bacillales</taxon>
        <taxon>Bacillaceae</taxon>
        <taxon>Metabacillus</taxon>
    </lineage>
</organism>
<evidence type="ECO:0000313" key="2">
    <source>
        <dbReference type="Proteomes" id="UP000078534"/>
    </source>
</evidence>
<reference evidence="2" key="1">
    <citation type="submission" date="2016-04" db="EMBL/GenBank/DDBJ databases">
        <authorList>
            <person name="Lyu Z."/>
            <person name="Lyu W."/>
        </authorList>
    </citation>
    <scope>NUCLEOTIDE SEQUENCE [LARGE SCALE GENOMIC DNA]</scope>
    <source>
        <strain evidence="2">C44</strain>
    </source>
</reference>
<name>A0A179SXX5_9BACI</name>
<keyword evidence="2" id="KW-1185">Reference proteome</keyword>
<dbReference type="AlphaFoldDB" id="A0A179SXX5"/>
<accession>A0A179SXX5</accession>
<dbReference type="Gene3D" id="3.90.820.10">
    <property type="entry name" value="Structural Genomics, Unknown Function 30-nov-00 1gh9 Mol_id"/>
    <property type="match status" value="1"/>
</dbReference>
<comment type="caution">
    <text evidence="1">The sequence shown here is derived from an EMBL/GenBank/DDBJ whole genome shotgun (WGS) entry which is preliminary data.</text>
</comment>
<evidence type="ECO:0000313" key="1">
    <source>
        <dbReference type="EMBL" id="OAS85152.1"/>
    </source>
</evidence>
<dbReference type="Proteomes" id="UP000078534">
    <property type="component" value="Unassembled WGS sequence"/>
</dbReference>
<proteinExistence type="predicted"/>
<protein>
    <submittedName>
        <fullName evidence="1">Uncharacterized protein</fullName>
    </submittedName>
</protein>
<sequence length="65" mass="7798">MFRKICTRCINHSYSSTKKDHWQCPYCGYDLKEEKAIVVDHTINFSTINNLLEQKRGMNIYRNQL</sequence>
<gene>
    <name evidence="1" type="ORF">A6K24_06485</name>
</gene>
<dbReference type="EMBL" id="LWSG01000023">
    <property type="protein sequence ID" value="OAS85152.1"/>
    <property type="molecule type" value="Genomic_DNA"/>
</dbReference>